<dbReference type="InterPro" id="IPR050109">
    <property type="entry name" value="HTH-type_TetR-like_transc_reg"/>
</dbReference>
<dbReference type="EMBL" id="JMSZ01000034">
    <property type="protein sequence ID" value="KDE38883.1"/>
    <property type="molecule type" value="Genomic_DNA"/>
</dbReference>
<dbReference type="STRING" id="267850.ADINL_2669"/>
<name>A0A063XXI4_9GAMM</name>
<keyword evidence="2 4" id="KW-0238">DNA-binding</keyword>
<organism evidence="6 7">
    <name type="scientific">Nitrincola lacisaponensis</name>
    <dbReference type="NCBI Taxonomy" id="267850"/>
    <lineage>
        <taxon>Bacteria</taxon>
        <taxon>Pseudomonadati</taxon>
        <taxon>Pseudomonadota</taxon>
        <taxon>Gammaproteobacteria</taxon>
        <taxon>Oceanospirillales</taxon>
        <taxon>Oceanospirillaceae</taxon>
        <taxon>Nitrincola</taxon>
    </lineage>
</organism>
<dbReference type="InterPro" id="IPR001647">
    <property type="entry name" value="HTH_TetR"/>
</dbReference>
<dbReference type="GO" id="GO:0000976">
    <property type="term" value="F:transcription cis-regulatory region binding"/>
    <property type="evidence" value="ECO:0007669"/>
    <property type="project" value="TreeGrafter"/>
</dbReference>
<evidence type="ECO:0000313" key="6">
    <source>
        <dbReference type="EMBL" id="KDE38883.1"/>
    </source>
</evidence>
<dbReference type="AlphaFoldDB" id="A0A063XXI4"/>
<feature type="domain" description="HTH tetR-type" evidence="5">
    <location>
        <begin position="10"/>
        <end position="70"/>
    </location>
</feature>
<dbReference type="Gene3D" id="1.10.357.10">
    <property type="entry name" value="Tetracycline Repressor, domain 2"/>
    <property type="match status" value="1"/>
</dbReference>
<protein>
    <submittedName>
        <fullName evidence="6">HTH-type transcriptional regulator AcrR (Potential acrAB operon repressor)</fullName>
    </submittedName>
</protein>
<keyword evidence="7" id="KW-1185">Reference proteome</keyword>
<dbReference type="PANTHER" id="PTHR30055:SF240">
    <property type="entry name" value="HTH-TYPE TRANSCRIPTIONAL REGULATOR ACRR"/>
    <property type="match status" value="1"/>
</dbReference>
<evidence type="ECO:0000256" key="1">
    <source>
        <dbReference type="ARBA" id="ARBA00023015"/>
    </source>
</evidence>
<evidence type="ECO:0000256" key="4">
    <source>
        <dbReference type="PROSITE-ProRule" id="PRU00335"/>
    </source>
</evidence>
<dbReference type="SUPFAM" id="SSF48498">
    <property type="entry name" value="Tetracyclin repressor-like, C-terminal domain"/>
    <property type="match status" value="1"/>
</dbReference>
<dbReference type="PANTHER" id="PTHR30055">
    <property type="entry name" value="HTH-TYPE TRANSCRIPTIONAL REGULATOR RUTR"/>
    <property type="match status" value="1"/>
</dbReference>
<dbReference type="SUPFAM" id="SSF46689">
    <property type="entry name" value="Homeodomain-like"/>
    <property type="match status" value="1"/>
</dbReference>
<evidence type="ECO:0000259" key="5">
    <source>
        <dbReference type="PROSITE" id="PS50977"/>
    </source>
</evidence>
<dbReference type="InterPro" id="IPR009057">
    <property type="entry name" value="Homeodomain-like_sf"/>
</dbReference>
<evidence type="ECO:0000256" key="2">
    <source>
        <dbReference type="ARBA" id="ARBA00023125"/>
    </source>
</evidence>
<keyword evidence="3" id="KW-0804">Transcription</keyword>
<keyword evidence="1" id="KW-0805">Transcription regulation</keyword>
<dbReference type="PRINTS" id="PR00455">
    <property type="entry name" value="HTHTETR"/>
</dbReference>
<reference evidence="6 7" key="1">
    <citation type="journal article" date="2005" name="Int. J. Syst. Evol. Microbiol.">
        <title>Nitrincola lacisaponensis gen. nov., sp. nov., a novel alkaliphilic bacterium isolated from an alkaline, saline lake.</title>
        <authorList>
            <person name="Dimitriu P.A."/>
            <person name="Shukla S.K."/>
            <person name="Conradt J."/>
            <person name="Marquez M.C."/>
            <person name="Ventosa A."/>
            <person name="Maglia A."/>
            <person name="Peyton B.M."/>
            <person name="Pinkart H.C."/>
            <person name="Mormile M.R."/>
        </authorList>
    </citation>
    <scope>NUCLEOTIDE SEQUENCE [LARGE SCALE GENOMIC DNA]</scope>
    <source>
        <strain evidence="6 7">4CA</strain>
    </source>
</reference>
<dbReference type="Pfam" id="PF00440">
    <property type="entry name" value="TetR_N"/>
    <property type="match status" value="1"/>
</dbReference>
<accession>A0A063XXI4</accession>
<evidence type="ECO:0000256" key="3">
    <source>
        <dbReference type="ARBA" id="ARBA00023163"/>
    </source>
</evidence>
<comment type="caution">
    <text evidence="6">The sequence shown here is derived from an EMBL/GenBank/DDBJ whole genome shotgun (WGS) entry which is preliminary data.</text>
</comment>
<dbReference type="OrthoDB" id="5816932at2"/>
<proteinExistence type="predicted"/>
<dbReference type="GO" id="GO:0003700">
    <property type="term" value="F:DNA-binding transcription factor activity"/>
    <property type="evidence" value="ECO:0007669"/>
    <property type="project" value="TreeGrafter"/>
</dbReference>
<evidence type="ECO:0000313" key="7">
    <source>
        <dbReference type="Proteomes" id="UP000027318"/>
    </source>
</evidence>
<dbReference type="RefSeq" id="WP_051632826.1">
    <property type="nucleotide sequence ID" value="NZ_JMSZ01000034.1"/>
</dbReference>
<sequence length="203" mass="22957">MPRRTKEEAAQTRAVLLSTAMRLYAERGVNAVSLKEIAAACGVTHGALYWHFRNRDDLLQQLYLVANHPFELQYIEQRQSAKQDPLQALQDYLLGVVRVFVQHPEACQAYRLFFASAVPVELATLQPQIEEDLQQIVEHIHYFLKQAKKKKQLRKKLPLNPTSEVLAGVLHSLVQSVVRMPPQQASIEAAQLLSGILLDGLRA</sequence>
<dbReference type="Proteomes" id="UP000027318">
    <property type="component" value="Unassembled WGS sequence"/>
</dbReference>
<feature type="DNA-binding region" description="H-T-H motif" evidence="4">
    <location>
        <begin position="33"/>
        <end position="52"/>
    </location>
</feature>
<dbReference type="PROSITE" id="PS50977">
    <property type="entry name" value="HTH_TETR_2"/>
    <property type="match status" value="1"/>
</dbReference>
<dbReference type="InterPro" id="IPR036271">
    <property type="entry name" value="Tet_transcr_reg_TetR-rel_C_sf"/>
</dbReference>
<gene>
    <name evidence="6" type="ORF">ADINL_2669</name>
</gene>